<organism evidence="2 5">
    <name type="scientific">Adineta ricciae</name>
    <name type="common">Rotifer</name>
    <dbReference type="NCBI Taxonomy" id="249248"/>
    <lineage>
        <taxon>Eukaryota</taxon>
        <taxon>Metazoa</taxon>
        <taxon>Spiralia</taxon>
        <taxon>Gnathifera</taxon>
        <taxon>Rotifera</taxon>
        <taxon>Eurotatoria</taxon>
        <taxon>Bdelloidea</taxon>
        <taxon>Adinetida</taxon>
        <taxon>Adinetidae</taxon>
        <taxon>Adineta</taxon>
    </lineage>
</organism>
<dbReference type="AlphaFoldDB" id="A0A813Y0I9"/>
<dbReference type="OrthoDB" id="10021683at2759"/>
<dbReference type="CDD" id="cd04301">
    <property type="entry name" value="NAT_SF"/>
    <property type="match status" value="1"/>
</dbReference>
<dbReference type="InterPro" id="IPR016181">
    <property type="entry name" value="Acyl_CoA_acyltransferase"/>
</dbReference>
<dbReference type="EMBL" id="CAJNOR010005060">
    <property type="protein sequence ID" value="CAF1543045.1"/>
    <property type="molecule type" value="Genomic_DNA"/>
</dbReference>
<dbReference type="InterPro" id="IPR000182">
    <property type="entry name" value="GNAT_dom"/>
</dbReference>
<dbReference type="Proteomes" id="UP000663828">
    <property type="component" value="Unassembled WGS sequence"/>
</dbReference>
<accession>A0A813Y0I9</accession>
<dbReference type="Proteomes" id="UP000663852">
    <property type="component" value="Unassembled WGS sequence"/>
</dbReference>
<dbReference type="Pfam" id="PF00583">
    <property type="entry name" value="Acetyltransf_1"/>
    <property type="match status" value="1"/>
</dbReference>
<evidence type="ECO:0000313" key="4">
    <source>
        <dbReference type="Proteomes" id="UP000663828"/>
    </source>
</evidence>
<keyword evidence="4" id="KW-1185">Reference proteome</keyword>
<feature type="domain" description="N-acetyltransferase" evidence="1">
    <location>
        <begin position="2"/>
        <end position="154"/>
    </location>
</feature>
<sequence>MVEIRQEIDSDRNELFQIHQDAFQRDDEAQLVDKLRQNVQYNFNLSFIALVKKKIVGHLLFTPLQINYPTSGKSITSLALAPISILSDYQRQGIGSKLIEYALHELKAQGYSSVIVLGHEHYYPKFGFLPAKKYHIRAPFPLANEDCFLALELEAQALPLHDGEATVQYLSEFGI</sequence>
<dbReference type="EMBL" id="CAJNOJ010000027">
    <property type="protein sequence ID" value="CAF0872981.1"/>
    <property type="molecule type" value="Genomic_DNA"/>
</dbReference>
<proteinExistence type="predicted"/>
<dbReference type="SUPFAM" id="SSF55729">
    <property type="entry name" value="Acyl-CoA N-acyltransferases (Nat)"/>
    <property type="match status" value="1"/>
</dbReference>
<comment type="caution">
    <text evidence="2">The sequence shown here is derived from an EMBL/GenBank/DDBJ whole genome shotgun (WGS) entry which is preliminary data.</text>
</comment>
<dbReference type="PROSITE" id="PS51186">
    <property type="entry name" value="GNAT"/>
    <property type="match status" value="1"/>
</dbReference>
<evidence type="ECO:0000313" key="5">
    <source>
        <dbReference type="Proteomes" id="UP000663852"/>
    </source>
</evidence>
<gene>
    <name evidence="2" type="ORF">EDS130_LOCUS8387</name>
    <name evidence="3" type="ORF">XAT740_LOCUS42326</name>
</gene>
<dbReference type="Gene3D" id="3.40.630.30">
    <property type="match status" value="1"/>
</dbReference>
<protein>
    <recommendedName>
        <fullName evidence="1">N-acetyltransferase domain-containing protein</fullName>
    </recommendedName>
</protein>
<evidence type="ECO:0000313" key="3">
    <source>
        <dbReference type="EMBL" id="CAF1543045.1"/>
    </source>
</evidence>
<dbReference type="GO" id="GO:0016747">
    <property type="term" value="F:acyltransferase activity, transferring groups other than amino-acyl groups"/>
    <property type="evidence" value="ECO:0007669"/>
    <property type="project" value="InterPro"/>
</dbReference>
<name>A0A813Y0I9_ADIRI</name>
<evidence type="ECO:0000259" key="1">
    <source>
        <dbReference type="PROSITE" id="PS51186"/>
    </source>
</evidence>
<evidence type="ECO:0000313" key="2">
    <source>
        <dbReference type="EMBL" id="CAF0872981.1"/>
    </source>
</evidence>
<reference evidence="2" key="1">
    <citation type="submission" date="2021-02" db="EMBL/GenBank/DDBJ databases">
        <authorList>
            <person name="Nowell W R."/>
        </authorList>
    </citation>
    <scope>NUCLEOTIDE SEQUENCE</scope>
</reference>